<sequence length="199" mass="20816">MSSREEILKRVKANKPAATPLPGQVAFTPVPKEEAPAVFTKTVEGIGGIVNFMPDLPAIGAYLKKHFDGPGRILNTVKGVGFGTEATGPITEGHVLGTLEMAVVAGRLGVAENGAVWITEEDLPARVLPFICEHLALVIPQSSIVGTMHEAYATLDVAASGYGAFIAGASRTADIEQSLVIGAHGPKRVHVFIIQEAVS</sequence>
<accession>A0ABW6C149</accession>
<protein>
    <submittedName>
        <fullName evidence="2">Lactate utilization protein C</fullName>
    </submittedName>
</protein>
<dbReference type="Gene3D" id="3.40.50.10420">
    <property type="entry name" value="NagB/RpiA/CoA transferase-like"/>
    <property type="match status" value="1"/>
</dbReference>
<dbReference type="Proteomes" id="UP001597641">
    <property type="component" value="Unassembled WGS sequence"/>
</dbReference>
<dbReference type="InterPro" id="IPR024185">
    <property type="entry name" value="FTHF_cligase-like_sf"/>
</dbReference>
<evidence type="ECO:0000259" key="1">
    <source>
        <dbReference type="Pfam" id="PF02589"/>
    </source>
</evidence>
<dbReference type="PANTHER" id="PTHR43682">
    <property type="entry name" value="LACTATE UTILIZATION PROTEIN C"/>
    <property type="match status" value="1"/>
</dbReference>
<dbReference type="InterPro" id="IPR003741">
    <property type="entry name" value="LUD_dom"/>
</dbReference>
<keyword evidence="3" id="KW-1185">Reference proteome</keyword>
<dbReference type="RefSeq" id="WP_377489494.1">
    <property type="nucleotide sequence ID" value="NZ_JBHUOX010000022.1"/>
</dbReference>
<name>A0ABW6C149_9BACT</name>
<evidence type="ECO:0000313" key="3">
    <source>
        <dbReference type="Proteomes" id="UP001597641"/>
    </source>
</evidence>
<comment type="caution">
    <text evidence="2">The sequence shown here is derived from an EMBL/GenBank/DDBJ whole genome shotgun (WGS) entry which is preliminary data.</text>
</comment>
<gene>
    <name evidence="2" type="ORF">ACFS7Z_21720</name>
</gene>
<evidence type="ECO:0000313" key="2">
    <source>
        <dbReference type="EMBL" id="MFD3002998.1"/>
    </source>
</evidence>
<dbReference type="PANTHER" id="PTHR43682:SF1">
    <property type="entry name" value="LACTATE UTILIZATION PROTEIN C"/>
    <property type="match status" value="1"/>
</dbReference>
<dbReference type="SUPFAM" id="SSF100950">
    <property type="entry name" value="NagB/RpiA/CoA transferase-like"/>
    <property type="match status" value="1"/>
</dbReference>
<dbReference type="EMBL" id="JBHUOX010000022">
    <property type="protein sequence ID" value="MFD3002998.1"/>
    <property type="molecule type" value="Genomic_DNA"/>
</dbReference>
<reference evidence="3" key="1">
    <citation type="journal article" date="2019" name="Int. J. Syst. Evol. Microbiol.">
        <title>The Global Catalogue of Microorganisms (GCM) 10K type strain sequencing project: providing services to taxonomists for standard genome sequencing and annotation.</title>
        <authorList>
            <consortium name="The Broad Institute Genomics Platform"/>
            <consortium name="The Broad Institute Genome Sequencing Center for Infectious Disease"/>
            <person name="Wu L."/>
            <person name="Ma J."/>
        </authorList>
    </citation>
    <scope>NUCLEOTIDE SEQUENCE [LARGE SCALE GENOMIC DNA]</scope>
    <source>
        <strain evidence="3">KCTC 23984</strain>
    </source>
</reference>
<dbReference type="InterPro" id="IPR037171">
    <property type="entry name" value="NagB/RpiA_transferase-like"/>
</dbReference>
<feature type="domain" description="LUD" evidence="1">
    <location>
        <begin position="100"/>
        <end position="194"/>
    </location>
</feature>
<proteinExistence type="predicted"/>
<dbReference type="Pfam" id="PF02589">
    <property type="entry name" value="LUD_dom"/>
    <property type="match status" value="1"/>
</dbReference>
<organism evidence="2 3">
    <name type="scientific">Pontibacter toksunensis</name>
    <dbReference type="NCBI Taxonomy" id="1332631"/>
    <lineage>
        <taxon>Bacteria</taxon>
        <taxon>Pseudomonadati</taxon>
        <taxon>Bacteroidota</taxon>
        <taxon>Cytophagia</taxon>
        <taxon>Cytophagales</taxon>
        <taxon>Hymenobacteraceae</taxon>
        <taxon>Pontibacter</taxon>
    </lineage>
</organism>